<evidence type="ECO:0000256" key="6">
    <source>
        <dbReference type="HAMAP-Rule" id="MF_00227"/>
    </source>
</evidence>
<evidence type="ECO:0000313" key="8">
    <source>
        <dbReference type="EMBL" id="OGY25320.1"/>
    </source>
</evidence>
<dbReference type="InterPro" id="IPR014721">
    <property type="entry name" value="Ribsml_uS5_D2-typ_fold_subgr"/>
</dbReference>
<dbReference type="STRING" id="1802595.A2134_00045"/>
<evidence type="ECO:0000256" key="4">
    <source>
        <dbReference type="ARBA" id="ARBA00022801"/>
    </source>
</evidence>
<dbReference type="AlphaFoldDB" id="A0A1G1WCV2"/>
<evidence type="ECO:0000313" key="9">
    <source>
        <dbReference type="Proteomes" id="UP000178162"/>
    </source>
</evidence>
<dbReference type="PANTHER" id="PTHR33992:SF1">
    <property type="entry name" value="RIBONUCLEASE P PROTEIN COMPONENT"/>
    <property type="match status" value="1"/>
</dbReference>
<reference evidence="8 9" key="1">
    <citation type="journal article" date="2016" name="Nat. Commun.">
        <title>Thousands of microbial genomes shed light on interconnected biogeochemical processes in an aquifer system.</title>
        <authorList>
            <person name="Anantharaman K."/>
            <person name="Brown C.T."/>
            <person name="Hug L.A."/>
            <person name="Sharon I."/>
            <person name="Castelle C.J."/>
            <person name="Probst A.J."/>
            <person name="Thomas B.C."/>
            <person name="Singh A."/>
            <person name="Wilkins M.J."/>
            <person name="Karaoz U."/>
            <person name="Brodie E.L."/>
            <person name="Williams K.H."/>
            <person name="Hubbard S.S."/>
            <person name="Banfield J.F."/>
        </authorList>
    </citation>
    <scope>NUCLEOTIDE SEQUENCE [LARGE SCALE GENOMIC DNA]</scope>
</reference>
<sequence length="112" mass="12759">MLPKDKRLNLKREISRIKKFGRRIESPLFSLLILDSSENPTKIGTITSSKLGGAVERNKARRVLSNLVEKNYGQLPVGVKIVLIAKKMLLESNNEEINAQFNSVLSKIHRRY</sequence>
<dbReference type="GO" id="GO:0001682">
    <property type="term" value="P:tRNA 5'-leader removal"/>
    <property type="evidence" value="ECO:0007669"/>
    <property type="project" value="UniProtKB-UniRule"/>
</dbReference>
<keyword evidence="2 6" id="KW-0540">Nuclease</keyword>
<dbReference type="Proteomes" id="UP000178162">
    <property type="component" value="Unassembled WGS sequence"/>
</dbReference>
<dbReference type="GO" id="GO:0000049">
    <property type="term" value="F:tRNA binding"/>
    <property type="evidence" value="ECO:0007669"/>
    <property type="project" value="UniProtKB-UniRule"/>
</dbReference>
<dbReference type="EC" id="3.1.26.5" evidence="6 7"/>
<dbReference type="GO" id="GO:0030677">
    <property type="term" value="C:ribonuclease P complex"/>
    <property type="evidence" value="ECO:0007669"/>
    <property type="project" value="TreeGrafter"/>
</dbReference>
<evidence type="ECO:0000256" key="3">
    <source>
        <dbReference type="ARBA" id="ARBA00022759"/>
    </source>
</evidence>
<comment type="catalytic activity">
    <reaction evidence="6">
        <text>Endonucleolytic cleavage of RNA, removing 5'-extranucleotides from tRNA precursor.</text>
        <dbReference type="EC" id="3.1.26.5"/>
    </reaction>
</comment>
<name>A0A1G1WCV2_9BACT</name>
<accession>A0A1G1WCV2</accession>
<gene>
    <name evidence="6" type="primary">rnpA</name>
    <name evidence="8" type="ORF">A2134_00045</name>
</gene>
<dbReference type="PANTHER" id="PTHR33992">
    <property type="entry name" value="RIBONUCLEASE P PROTEIN COMPONENT"/>
    <property type="match status" value="1"/>
</dbReference>
<evidence type="ECO:0000256" key="5">
    <source>
        <dbReference type="ARBA" id="ARBA00022884"/>
    </source>
</evidence>
<keyword evidence="4 6" id="KW-0378">Hydrolase</keyword>
<dbReference type="GO" id="GO:0042781">
    <property type="term" value="F:3'-tRNA processing endoribonuclease activity"/>
    <property type="evidence" value="ECO:0007669"/>
    <property type="project" value="TreeGrafter"/>
</dbReference>
<evidence type="ECO:0000256" key="1">
    <source>
        <dbReference type="ARBA" id="ARBA00022694"/>
    </source>
</evidence>
<dbReference type="GO" id="GO:0004526">
    <property type="term" value="F:ribonuclease P activity"/>
    <property type="evidence" value="ECO:0007669"/>
    <property type="project" value="UniProtKB-UniRule"/>
</dbReference>
<proteinExistence type="inferred from homology"/>
<dbReference type="Gene3D" id="3.30.230.10">
    <property type="match status" value="1"/>
</dbReference>
<dbReference type="Pfam" id="PF00825">
    <property type="entry name" value="Ribonuclease_P"/>
    <property type="match status" value="1"/>
</dbReference>
<keyword evidence="1 6" id="KW-0819">tRNA processing</keyword>
<comment type="subunit">
    <text evidence="6">Consists of a catalytic RNA component (M1 or rnpB) and a protein subunit.</text>
</comment>
<evidence type="ECO:0000256" key="7">
    <source>
        <dbReference type="NCBIfam" id="TIGR00188"/>
    </source>
</evidence>
<dbReference type="HAMAP" id="MF_00227">
    <property type="entry name" value="RNase_P"/>
    <property type="match status" value="1"/>
</dbReference>
<comment type="caution">
    <text evidence="8">The sequence shown here is derived from an EMBL/GenBank/DDBJ whole genome shotgun (WGS) entry which is preliminary data.</text>
</comment>
<evidence type="ECO:0000256" key="2">
    <source>
        <dbReference type="ARBA" id="ARBA00022722"/>
    </source>
</evidence>
<dbReference type="NCBIfam" id="TIGR00188">
    <property type="entry name" value="rnpA"/>
    <property type="match status" value="1"/>
</dbReference>
<keyword evidence="5 6" id="KW-0694">RNA-binding</keyword>
<dbReference type="InterPro" id="IPR000100">
    <property type="entry name" value="RNase_P"/>
</dbReference>
<dbReference type="SUPFAM" id="SSF54211">
    <property type="entry name" value="Ribosomal protein S5 domain 2-like"/>
    <property type="match status" value="1"/>
</dbReference>
<keyword evidence="3 6" id="KW-0255">Endonuclease</keyword>
<organism evidence="8 9">
    <name type="scientific">Candidatus Woykebacteria bacterium RBG_16_39_9b</name>
    <dbReference type="NCBI Taxonomy" id="1802595"/>
    <lineage>
        <taxon>Bacteria</taxon>
        <taxon>Candidatus Woykeibacteriota</taxon>
    </lineage>
</organism>
<comment type="similarity">
    <text evidence="6">Belongs to the RnpA family.</text>
</comment>
<protein>
    <recommendedName>
        <fullName evidence="6 7">Ribonuclease P protein component</fullName>
        <shortName evidence="6">RNase P protein</shortName>
        <shortName evidence="6">RNaseP protein</shortName>
        <ecNumber evidence="6 7">3.1.26.5</ecNumber>
    </recommendedName>
    <alternativeName>
        <fullName evidence="6">Protein C5</fullName>
    </alternativeName>
</protein>
<comment type="function">
    <text evidence="6">RNaseP catalyzes the removal of the 5'-leader sequence from pre-tRNA to produce the mature 5'-terminus. It can also cleave other RNA substrates such as 4.5S RNA. The protein component plays an auxiliary but essential role in vivo by binding to the 5'-leader sequence and broadening the substrate specificity of the ribozyme.</text>
</comment>
<dbReference type="EMBL" id="MHCR01000018">
    <property type="protein sequence ID" value="OGY25320.1"/>
    <property type="molecule type" value="Genomic_DNA"/>
</dbReference>
<dbReference type="InterPro" id="IPR020568">
    <property type="entry name" value="Ribosomal_Su5_D2-typ_SF"/>
</dbReference>